<evidence type="ECO:0000259" key="8">
    <source>
        <dbReference type="PROSITE" id="PS50261"/>
    </source>
</evidence>
<evidence type="ECO:0000256" key="3">
    <source>
        <dbReference type="ARBA" id="ARBA00022989"/>
    </source>
</evidence>
<gene>
    <name evidence="9" type="ORF">EDS130_LOCUS12760</name>
    <name evidence="10" type="ORF">XAT740_LOCUS27368</name>
</gene>
<feature type="region of interest" description="Disordered" evidence="5">
    <location>
        <begin position="705"/>
        <end position="727"/>
    </location>
</feature>
<keyword evidence="4 6" id="KW-0472">Membrane</keyword>
<dbReference type="GO" id="GO:0007166">
    <property type="term" value="P:cell surface receptor signaling pathway"/>
    <property type="evidence" value="ECO:0007669"/>
    <property type="project" value="InterPro"/>
</dbReference>
<evidence type="ECO:0000313" key="9">
    <source>
        <dbReference type="EMBL" id="CAF0959258.1"/>
    </source>
</evidence>
<evidence type="ECO:0000313" key="10">
    <source>
        <dbReference type="EMBL" id="CAF1272408.1"/>
    </source>
</evidence>
<dbReference type="PANTHER" id="PTHR45902">
    <property type="entry name" value="LATROPHILIN RECEPTOR-LIKE PROTEIN A"/>
    <property type="match status" value="1"/>
</dbReference>
<dbReference type="Proteomes" id="UP000663828">
    <property type="component" value="Unassembled WGS sequence"/>
</dbReference>
<evidence type="ECO:0000256" key="6">
    <source>
        <dbReference type="SAM" id="Phobius"/>
    </source>
</evidence>
<feature type="transmembrane region" description="Helical" evidence="6">
    <location>
        <begin position="489"/>
        <end position="510"/>
    </location>
</feature>
<comment type="caution">
    <text evidence="9">The sequence shown here is derived from an EMBL/GenBank/DDBJ whole genome shotgun (WGS) entry which is preliminary data.</text>
</comment>
<keyword evidence="2 6" id="KW-0812">Transmembrane</keyword>
<evidence type="ECO:0000256" key="5">
    <source>
        <dbReference type="SAM" id="MobiDB-lite"/>
    </source>
</evidence>
<evidence type="ECO:0000256" key="4">
    <source>
        <dbReference type="ARBA" id="ARBA00023136"/>
    </source>
</evidence>
<dbReference type="GO" id="GO:0004930">
    <property type="term" value="F:G protein-coupled receptor activity"/>
    <property type="evidence" value="ECO:0007669"/>
    <property type="project" value="InterPro"/>
</dbReference>
<keyword evidence="7" id="KW-0732">Signal</keyword>
<dbReference type="InterPro" id="IPR053231">
    <property type="entry name" value="GPCR_LN-TM7"/>
</dbReference>
<keyword evidence="11" id="KW-1185">Reference proteome</keyword>
<feature type="transmembrane region" description="Helical" evidence="6">
    <location>
        <begin position="631"/>
        <end position="652"/>
    </location>
</feature>
<keyword evidence="3 6" id="KW-1133">Transmembrane helix</keyword>
<dbReference type="EMBL" id="CAJNOJ010000049">
    <property type="protein sequence ID" value="CAF0959258.1"/>
    <property type="molecule type" value="Genomic_DNA"/>
</dbReference>
<feature type="transmembrane region" description="Helical" evidence="6">
    <location>
        <begin position="457"/>
        <end position="477"/>
    </location>
</feature>
<feature type="transmembrane region" description="Helical" evidence="6">
    <location>
        <begin position="531"/>
        <end position="555"/>
    </location>
</feature>
<dbReference type="CDD" id="cd15039">
    <property type="entry name" value="7tmB3_Methuselah-like"/>
    <property type="match status" value="1"/>
</dbReference>
<dbReference type="InterPro" id="IPR017981">
    <property type="entry name" value="GPCR_2-like_7TM"/>
</dbReference>
<feature type="transmembrane region" description="Helical" evidence="6">
    <location>
        <begin position="658"/>
        <end position="679"/>
    </location>
</feature>
<evidence type="ECO:0000256" key="7">
    <source>
        <dbReference type="SAM" id="SignalP"/>
    </source>
</evidence>
<dbReference type="PANTHER" id="PTHR45902:SF4">
    <property type="entry name" value="G-PROTEIN COUPLED RECEPTORS FAMILY 2 PROFILE 2 DOMAIN-CONTAINING PROTEIN"/>
    <property type="match status" value="1"/>
</dbReference>
<dbReference type="Pfam" id="PF00002">
    <property type="entry name" value="7tm_2"/>
    <property type="match status" value="1"/>
</dbReference>
<accession>A0A814DUL0</accession>
<evidence type="ECO:0000256" key="2">
    <source>
        <dbReference type="ARBA" id="ARBA00022692"/>
    </source>
</evidence>
<dbReference type="AlphaFoldDB" id="A0A814DUL0"/>
<evidence type="ECO:0000313" key="12">
    <source>
        <dbReference type="Proteomes" id="UP000663852"/>
    </source>
</evidence>
<dbReference type="InterPro" id="IPR000832">
    <property type="entry name" value="GPCR_2_secretin-like"/>
</dbReference>
<sequence>MFSYIFLVYLFQISLSIQIDEQCSIRDTCFNQSTASPLVYDHEEFIQERNCFCDPVCQQYGDCCGIKQNTAANKYECIDFLLPTITNKSIPFHRLNIWMRTECLPIYIGSPVDKQCRNLNDQSFVDNPSLFIPVTSLQTNITYRNYYCAFCNNDVNGEIQFWEYKPFCHGDGSEKDNVILDDDEKLQYYVHTLTRNCLKTIVYPHERGTSRPSVFIRPCKKPLPATCPLDAPVNVAQKCSTFGTAYRYRKNSTVIYKNPFCAQCNHLNESDETTCLDPTLRSALPPLTLIRIHPLSILFDPNLLNRYINNNTIPRIIYSINYNCTNANELYDIFEKQCLPVSNSYDEFIISMKCTYPIQISLQNDEKLYYQNGSLFLINQGILLLNDEYVFISDNRIVFCADRWTDMYSSLTNGYSFPIYRNVLSIICTSISLLCLLIFGIIFWLVPSLHNLPGKCLLFLSISLFIGQITFISMSNLTRNYSLCFASAILIHYFYLSSFFWLLIISLNIHSTFHHHQAVQTTKSSKINLHLIAYNVIVWCLTGIIILIACLIQFTHPQSSFSPAYASIFCSISRANAMIVFFLLPIGCILLAVAALFIKTLLAIYRSHRIAKFANNPTTPSNTRDTNLTFVYVRLASLMGIQWILLVIALVIGQTWSWVIFEIVNSLPGVFICFGFLFSKRVWKILKDKLSTELIARRQSSRSNTTTSTMIASPSLPPINPSKKFHF</sequence>
<name>A0A814DUL0_ADIRI</name>
<organism evidence="9 12">
    <name type="scientific">Adineta ricciae</name>
    <name type="common">Rotifer</name>
    <dbReference type="NCBI Taxonomy" id="249248"/>
    <lineage>
        <taxon>Eukaryota</taxon>
        <taxon>Metazoa</taxon>
        <taxon>Spiralia</taxon>
        <taxon>Gnathifera</taxon>
        <taxon>Rotifera</taxon>
        <taxon>Eurotatoria</taxon>
        <taxon>Bdelloidea</taxon>
        <taxon>Adinetida</taxon>
        <taxon>Adinetidae</taxon>
        <taxon>Adineta</taxon>
    </lineage>
</organism>
<reference evidence="9" key="1">
    <citation type="submission" date="2021-02" db="EMBL/GenBank/DDBJ databases">
        <authorList>
            <person name="Nowell W R."/>
        </authorList>
    </citation>
    <scope>NUCLEOTIDE SEQUENCE</scope>
</reference>
<dbReference type="Proteomes" id="UP000663852">
    <property type="component" value="Unassembled WGS sequence"/>
</dbReference>
<dbReference type="PROSITE" id="PS50261">
    <property type="entry name" value="G_PROTEIN_RECEP_F2_4"/>
    <property type="match status" value="1"/>
</dbReference>
<comment type="subcellular location">
    <subcellularLocation>
        <location evidence="1">Membrane</location>
        <topology evidence="1">Multi-pass membrane protein</topology>
    </subcellularLocation>
</comment>
<protein>
    <recommendedName>
        <fullName evidence="8">G-protein coupled receptors family 2 profile 2 domain-containing protein</fullName>
    </recommendedName>
</protein>
<evidence type="ECO:0000313" key="11">
    <source>
        <dbReference type="Proteomes" id="UP000663828"/>
    </source>
</evidence>
<feature type="domain" description="G-protein coupled receptors family 2 profile 2" evidence="8">
    <location>
        <begin position="421"/>
        <end position="680"/>
    </location>
</feature>
<dbReference type="EMBL" id="CAJNOR010002281">
    <property type="protein sequence ID" value="CAF1272408.1"/>
    <property type="molecule type" value="Genomic_DNA"/>
</dbReference>
<evidence type="ECO:0000256" key="1">
    <source>
        <dbReference type="ARBA" id="ARBA00004141"/>
    </source>
</evidence>
<feature type="transmembrane region" description="Helical" evidence="6">
    <location>
        <begin position="423"/>
        <end position="445"/>
    </location>
</feature>
<proteinExistence type="predicted"/>
<dbReference type="OrthoDB" id="6134459at2759"/>
<feature type="signal peptide" evidence="7">
    <location>
        <begin position="1"/>
        <end position="16"/>
    </location>
</feature>
<dbReference type="Gene3D" id="1.20.1070.10">
    <property type="entry name" value="Rhodopsin 7-helix transmembrane proteins"/>
    <property type="match status" value="1"/>
</dbReference>
<dbReference type="GO" id="GO:0016020">
    <property type="term" value="C:membrane"/>
    <property type="evidence" value="ECO:0007669"/>
    <property type="project" value="UniProtKB-SubCell"/>
</dbReference>
<feature type="chain" id="PRO_5035600462" description="G-protein coupled receptors family 2 profile 2 domain-containing protein" evidence="7">
    <location>
        <begin position="17"/>
        <end position="727"/>
    </location>
</feature>
<feature type="transmembrane region" description="Helical" evidence="6">
    <location>
        <begin position="575"/>
        <end position="598"/>
    </location>
</feature>